<evidence type="ECO:0000313" key="2">
    <source>
        <dbReference type="EMBL" id="HIU36930.1"/>
    </source>
</evidence>
<evidence type="ECO:0000313" key="3">
    <source>
        <dbReference type="Proteomes" id="UP000824083"/>
    </source>
</evidence>
<dbReference type="Gene3D" id="3.40.50.1110">
    <property type="entry name" value="SGNH hydrolase"/>
    <property type="match status" value="1"/>
</dbReference>
<dbReference type="Proteomes" id="UP000824083">
    <property type="component" value="Unassembled WGS sequence"/>
</dbReference>
<evidence type="ECO:0000256" key="1">
    <source>
        <dbReference type="SAM" id="SignalP"/>
    </source>
</evidence>
<feature type="chain" id="PRO_5038359355" evidence="1">
    <location>
        <begin position="24"/>
        <end position="270"/>
    </location>
</feature>
<dbReference type="EMBL" id="DVMY01000029">
    <property type="protein sequence ID" value="HIU36930.1"/>
    <property type="molecule type" value="Genomic_DNA"/>
</dbReference>
<name>A0A9D1IHC6_9BURK</name>
<dbReference type="InterPro" id="IPR036514">
    <property type="entry name" value="SGNH_hydro_sf"/>
</dbReference>
<sequence>MSKFQVKLSALVLSIGLAVAAQAADTLYTVKPKVTSLQAVPTKIMVVGNSYSYYNCGVFDYLWGFAADQKVDFQTAQATIAGADLDWHHVESLINPPGKSWSFIFKKDNEGRLFDAVLLQPNSMSPIDPRMVDNFKEWAQKHIATIRKAGSEPALVMTWARKGKPEMTKPLADSVLSVGNANDTLVIPVGIAFARALEKDPNINLIMPDKSHPTAIGSYLESAVIYCALQKRPIEKSQYLGGCEKPLDPKVAQFLRDIAWETVKDFYSWN</sequence>
<protein>
    <submittedName>
        <fullName evidence="2">SGNH/GDSL hydrolase family protein</fullName>
    </submittedName>
</protein>
<gene>
    <name evidence="2" type="ORF">IAC56_01435</name>
</gene>
<organism evidence="2 3">
    <name type="scientific">Candidatus Aphodousia faecigallinarum</name>
    <dbReference type="NCBI Taxonomy" id="2840677"/>
    <lineage>
        <taxon>Bacteria</taxon>
        <taxon>Pseudomonadati</taxon>
        <taxon>Pseudomonadota</taxon>
        <taxon>Betaproteobacteria</taxon>
        <taxon>Burkholderiales</taxon>
        <taxon>Sutterellaceae</taxon>
        <taxon>Sutterellaceae incertae sedis</taxon>
        <taxon>Candidatus Aphodousia</taxon>
    </lineage>
</organism>
<reference evidence="2" key="2">
    <citation type="journal article" date="2021" name="PeerJ">
        <title>Extensive microbial diversity within the chicken gut microbiome revealed by metagenomics and culture.</title>
        <authorList>
            <person name="Gilroy R."/>
            <person name="Ravi A."/>
            <person name="Getino M."/>
            <person name="Pursley I."/>
            <person name="Horton D.L."/>
            <person name="Alikhan N.F."/>
            <person name="Baker D."/>
            <person name="Gharbi K."/>
            <person name="Hall N."/>
            <person name="Watson M."/>
            <person name="Adriaenssens E.M."/>
            <person name="Foster-Nyarko E."/>
            <person name="Jarju S."/>
            <person name="Secka A."/>
            <person name="Antonio M."/>
            <person name="Oren A."/>
            <person name="Chaudhuri R.R."/>
            <person name="La Ragione R."/>
            <person name="Hildebrand F."/>
            <person name="Pallen M.J."/>
        </authorList>
    </citation>
    <scope>NUCLEOTIDE SEQUENCE</scope>
    <source>
        <strain evidence="2">7463</strain>
    </source>
</reference>
<dbReference type="AlphaFoldDB" id="A0A9D1IHC6"/>
<dbReference type="SUPFAM" id="SSF52266">
    <property type="entry name" value="SGNH hydrolase"/>
    <property type="match status" value="1"/>
</dbReference>
<proteinExistence type="predicted"/>
<keyword evidence="2" id="KW-0378">Hydrolase</keyword>
<feature type="signal peptide" evidence="1">
    <location>
        <begin position="1"/>
        <end position="23"/>
    </location>
</feature>
<accession>A0A9D1IHC6</accession>
<keyword evidence="1" id="KW-0732">Signal</keyword>
<comment type="caution">
    <text evidence="2">The sequence shown here is derived from an EMBL/GenBank/DDBJ whole genome shotgun (WGS) entry which is preliminary data.</text>
</comment>
<reference evidence="2" key="1">
    <citation type="submission" date="2020-10" db="EMBL/GenBank/DDBJ databases">
        <authorList>
            <person name="Gilroy R."/>
        </authorList>
    </citation>
    <scope>NUCLEOTIDE SEQUENCE</scope>
    <source>
        <strain evidence="2">7463</strain>
    </source>
</reference>
<dbReference type="GO" id="GO:0016788">
    <property type="term" value="F:hydrolase activity, acting on ester bonds"/>
    <property type="evidence" value="ECO:0007669"/>
    <property type="project" value="UniProtKB-ARBA"/>
</dbReference>